<keyword evidence="2" id="KW-1185">Reference proteome</keyword>
<evidence type="ECO:0000313" key="1">
    <source>
        <dbReference type="EMBL" id="SNB68987.1"/>
    </source>
</evidence>
<sequence>MIIGHFATRRDAERAVEHLVQEHGLERTDIFVVAEGAANSAGTRVAGADLESGHYGAEDLTNDKEPELAGAIEVSVECDDEQTEIVTDALRAAGAEQVRLQ</sequence>
<name>A0A212R9W1_RHOAC</name>
<protein>
    <submittedName>
        <fullName evidence="1">Uncharacterized protein</fullName>
    </submittedName>
</protein>
<organism evidence="1 2">
    <name type="scientific">Rhodoblastus acidophilus</name>
    <name type="common">Rhodopseudomonas acidophila</name>
    <dbReference type="NCBI Taxonomy" id="1074"/>
    <lineage>
        <taxon>Bacteria</taxon>
        <taxon>Pseudomonadati</taxon>
        <taxon>Pseudomonadota</taxon>
        <taxon>Alphaproteobacteria</taxon>
        <taxon>Hyphomicrobiales</taxon>
        <taxon>Rhodoblastaceae</taxon>
        <taxon>Rhodoblastus</taxon>
    </lineage>
</organism>
<gene>
    <name evidence="1" type="ORF">SAMN06265338_103147</name>
</gene>
<dbReference type="RefSeq" id="WP_088520267.1">
    <property type="nucleotide sequence ID" value="NZ_FYDG01000003.1"/>
</dbReference>
<dbReference type="EMBL" id="FYDG01000003">
    <property type="protein sequence ID" value="SNB68987.1"/>
    <property type="molecule type" value="Genomic_DNA"/>
</dbReference>
<dbReference type="AlphaFoldDB" id="A0A212R9W1"/>
<proteinExistence type="predicted"/>
<dbReference type="Proteomes" id="UP000198418">
    <property type="component" value="Unassembled WGS sequence"/>
</dbReference>
<reference evidence="2" key="1">
    <citation type="submission" date="2017-06" db="EMBL/GenBank/DDBJ databases">
        <authorList>
            <person name="Varghese N."/>
            <person name="Submissions S."/>
        </authorList>
    </citation>
    <scope>NUCLEOTIDE SEQUENCE [LARGE SCALE GENOMIC DNA]</scope>
    <source>
        <strain evidence="2">DSM 137</strain>
    </source>
</reference>
<evidence type="ECO:0000313" key="2">
    <source>
        <dbReference type="Proteomes" id="UP000198418"/>
    </source>
</evidence>
<dbReference type="OrthoDB" id="7271438at2"/>
<accession>A0A212R9W1</accession>